<accession>X0XQG8</accession>
<dbReference type="Gene3D" id="3.40.605.10">
    <property type="entry name" value="Aldehyde Dehydrogenase, Chain A, domain 1"/>
    <property type="match status" value="1"/>
</dbReference>
<dbReference type="Pfam" id="PF00171">
    <property type="entry name" value="Aldedh"/>
    <property type="match status" value="1"/>
</dbReference>
<dbReference type="AlphaFoldDB" id="X0XQG8"/>
<dbReference type="PANTHER" id="PTHR43866">
    <property type="entry name" value="MALONATE-SEMIALDEHYDE DEHYDROGENASE"/>
    <property type="match status" value="1"/>
</dbReference>
<dbReference type="InterPro" id="IPR010061">
    <property type="entry name" value="MeMal-semiAld_DH"/>
</dbReference>
<sequence length="107" mass="11792">MPIRELKNYVGGQWIEPENHGSLDVENPNTGKLIARVPLSTAGETDRAIAAGAAAFPGWSATPVARRCELLFRLAELIRRNEEELTRLITEENGKSLPDARAEVKRA</sequence>
<gene>
    <name evidence="2" type="ORF">S01H1_83467</name>
</gene>
<dbReference type="GO" id="GO:0006210">
    <property type="term" value="P:thymine catabolic process"/>
    <property type="evidence" value="ECO:0007669"/>
    <property type="project" value="TreeGrafter"/>
</dbReference>
<dbReference type="GO" id="GO:0004491">
    <property type="term" value="F:methylmalonate-semialdehyde dehydrogenase (acylating, NAD) activity"/>
    <property type="evidence" value="ECO:0007669"/>
    <property type="project" value="InterPro"/>
</dbReference>
<dbReference type="InterPro" id="IPR016161">
    <property type="entry name" value="Ald_DH/histidinol_DH"/>
</dbReference>
<dbReference type="InterPro" id="IPR016162">
    <property type="entry name" value="Ald_DH_N"/>
</dbReference>
<organism evidence="2">
    <name type="scientific">marine sediment metagenome</name>
    <dbReference type="NCBI Taxonomy" id="412755"/>
    <lineage>
        <taxon>unclassified sequences</taxon>
        <taxon>metagenomes</taxon>
        <taxon>ecological metagenomes</taxon>
    </lineage>
</organism>
<dbReference type="EMBL" id="BARS01056750">
    <property type="protein sequence ID" value="GAG45434.1"/>
    <property type="molecule type" value="Genomic_DNA"/>
</dbReference>
<dbReference type="SUPFAM" id="SSF53720">
    <property type="entry name" value="ALDH-like"/>
    <property type="match status" value="1"/>
</dbReference>
<proteinExistence type="predicted"/>
<evidence type="ECO:0000313" key="2">
    <source>
        <dbReference type="EMBL" id="GAG45434.1"/>
    </source>
</evidence>
<name>X0XQG8_9ZZZZ</name>
<dbReference type="GO" id="GO:0006574">
    <property type="term" value="P:L-valine catabolic process"/>
    <property type="evidence" value="ECO:0007669"/>
    <property type="project" value="TreeGrafter"/>
</dbReference>
<dbReference type="InterPro" id="IPR015590">
    <property type="entry name" value="Aldehyde_DH_dom"/>
</dbReference>
<reference evidence="2" key="1">
    <citation type="journal article" date="2014" name="Front. Microbiol.">
        <title>High frequency of phylogenetically diverse reductive dehalogenase-homologous genes in deep subseafloor sedimentary metagenomes.</title>
        <authorList>
            <person name="Kawai M."/>
            <person name="Futagami T."/>
            <person name="Toyoda A."/>
            <person name="Takaki Y."/>
            <person name="Nishi S."/>
            <person name="Hori S."/>
            <person name="Arai W."/>
            <person name="Tsubouchi T."/>
            <person name="Morono Y."/>
            <person name="Uchiyama I."/>
            <person name="Ito T."/>
            <person name="Fujiyama A."/>
            <person name="Inagaki F."/>
            <person name="Takami H."/>
        </authorList>
    </citation>
    <scope>NUCLEOTIDE SEQUENCE</scope>
    <source>
        <strain evidence="2">Expedition CK06-06</strain>
    </source>
</reference>
<protein>
    <recommendedName>
        <fullName evidence="1">Aldehyde dehydrogenase domain-containing protein</fullName>
    </recommendedName>
</protein>
<dbReference type="PANTHER" id="PTHR43866:SF4">
    <property type="entry name" value="MALONATE-SEMIALDEHYDE DEHYDROGENASE"/>
    <property type="match status" value="1"/>
</dbReference>
<evidence type="ECO:0000259" key="1">
    <source>
        <dbReference type="Pfam" id="PF00171"/>
    </source>
</evidence>
<comment type="caution">
    <text evidence="2">The sequence shown here is derived from an EMBL/GenBank/DDBJ whole genome shotgun (WGS) entry which is preliminary data.</text>
</comment>
<feature type="domain" description="Aldehyde dehydrogenase" evidence="1">
    <location>
        <begin position="14"/>
        <end position="107"/>
    </location>
</feature>
<feature type="non-terminal residue" evidence="2">
    <location>
        <position position="107"/>
    </location>
</feature>